<name>A0A6D2HNV8_9BRAS</name>
<dbReference type="PANTHER" id="PTHR24559:SF450">
    <property type="entry name" value="RNA-DIRECTED DNA POLYMERASE HOMOLOG"/>
    <property type="match status" value="1"/>
</dbReference>
<sequence>MQFKYGPSKVLLHGIREGSVRHVKASKLNKLQDETAQLAMLYVQDYVKDEHIMLYSLDAKPSSEPGEPFLDQLLEEFSDIFLTPSTLPPFREHHNYQNPLLEGSNPVNQRPYRYALHQKNEIDKIVHDMLDAGTIQNSSSSYASPVVLVKKKDGTWRLCVDY</sequence>
<dbReference type="Gene3D" id="3.10.10.10">
    <property type="entry name" value="HIV Type 1 Reverse Transcriptase, subunit A, domain 1"/>
    <property type="match status" value="1"/>
</dbReference>
<comment type="caution">
    <text evidence="1">The sequence shown here is derived from an EMBL/GenBank/DDBJ whole genome shotgun (WGS) entry which is preliminary data.</text>
</comment>
<evidence type="ECO:0008006" key="3">
    <source>
        <dbReference type="Google" id="ProtNLM"/>
    </source>
</evidence>
<dbReference type="OrthoDB" id="117622at2759"/>
<organism evidence="1 2">
    <name type="scientific">Microthlaspi erraticum</name>
    <dbReference type="NCBI Taxonomy" id="1685480"/>
    <lineage>
        <taxon>Eukaryota</taxon>
        <taxon>Viridiplantae</taxon>
        <taxon>Streptophyta</taxon>
        <taxon>Embryophyta</taxon>
        <taxon>Tracheophyta</taxon>
        <taxon>Spermatophyta</taxon>
        <taxon>Magnoliopsida</taxon>
        <taxon>eudicotyledons</taxon>
        <taxon>Gunneridae</taxon>
        <taxon>Pentapetalae</taxon>
        <taxon>rosids</taxon>
        <taxon>malvids</taxon>
        <taxon>Brassicales</taxon>
        <taxon>Brassicaceae</taxon>
        <taxon>Coluteocarpeae</taxon>
        <taxon>Microthlaspi</taxon>
    </lineage>
</organism>
<evidence type="ECO:0000313" key="2">
    <source>
        <dbReference type="Proteomes" id="UP000467841"/>
    </source>
</evidence>
<accession>A0A6D2HNV8</accession>
<protein>
    <recommendedName>
        <fullName evidence="3">Reverse transcriptase domain-containing protein</fullName>
    </recommendedName>
</protein>
<keyword evidence="2" id="KW-1185">Reference proteome</keyword>
<dbReference type="InterPro" id="IPR043502">
    <property type="entry name" value="DNA/RNA_pol_sf"/>
</dbReference>
<gene>
    <name evidence="1" type="ORF">MERR_LOCUS5173</name>
</gene>
<evidence type="ECO:0000313" key="1">
    <source>
        <dbReference type="EMBL" id="CAA7017938.1"/>
    </source>
</evidence>
<dbReference type="PANTHER" id="PTHR24559">
    <property type="entry name" value="TRANSPOSON TY3-I GAG-POL POLYPROTEIN"/>
    <property type="match status" value="1"/>
</dbReference>
<dbReference type="InterPro" id="IPR053134">
    <property type="entry name" value="RNA-dir_DNA_polymerase"/>
</dbReference>
<dbReference type="EMBL" id="CACVBM020000333">
    <property type="protein sequence ID" value="CAA7017938.1"/>
    <property type="molecule type" value="Genomic_DNA"/>
</dbReference>
<dbReference type="Proteomes" id="UP000467841">
    <property type="component" value="Unassembled WGS sequence"/>
</dbReference>
<dbReference type="AlphaFoldDB" id="A0A6D2HNV8"/>
<dbReference type="SUPFAM" id="SSF56672">
    <property type="entry name" value="DNA/RNA polymerases"/>
    <property type="match status" value="1"/>
</dbReference>
<reference evidence="1" key="1">
    <citation type="submission" date="2020-01" db="EMBL/GenBank/DDBJ databases">
        <authorList>
            <person name="Mishra B."/>
        </authorList>
    </citation>
    <scope>NUCLEOTIDE SEQUENCE [LARGE SCALE GENOMIC DNA]</scope>
</reference>
<proteinExistence type="predicted"/>